<organism evidence="2 3">
    <name type="scientific">Candidatus Thiomargarita nelsonii</name>
    <dbReference type="NCBI Taxonomy" id="1003181"/>
    <lineage>
        <taxon>Bacteria</taxon>
        <taxon>Pseudomonadati</taxon>
        <taxon>Pseudomonadota</taxon>
        <taxon>Gammaproteobacteria</taxon>
        <taxon>Thiotrichales</taxon>
        <taxon>Thiotrichaceae</taxon>
        <taxon>Thiomargarita</taxon>
    </lineage>
</organism>
<keyword evidence="3" id="KW-1185">Reference proteome</keyword>
<evidence type="ECO:0000256" key="1">
    <source>
        <dbReference type="ARBA" id="ARBA00009981"/>
    </source>
</evidence>
<feature type="non-terminal residue" evidence="2">
    <location>
        <position position="30"/>
    </location>
</feature>
<dbReference type="InterPro" id="IPR036165">
    <property type="entry name" value="YefM-like_sf"/>
</dbReference>
<protein>
    <submittedName>
        <fullName evidence="2">Prevent-host-death protein</fullName>
    </submittedName>
</protein>
<dbReference type="Proteomes" id="UP000076962">
    <property type="component" value="Unassembled WGS sequence"/>
</dbReference>
<dbReference type="NCBIfam" id="TIGR01552">
    <property type="entry name" value="phd_fam"/>
    <property type="match status" value="1"/>
</dbReference>
<dbReference type="AlphaFoldDB" id="A0A176RZ75"/>
<reference evidence="2 3" key="1">
    <citation type="submission" date="2016-05" db="EMBL/GenBank/DDBJ databases">
        <title>Single-cell genome of chain-forming Candidatus Thiomargarita nelsonii and comparison to other large sulfur-oxidizing bacteria.</title>
        <authorList>
            <person name="Winkel M."/>
            <person name="Salman V."/>
            <person name="Woyke T."/>
            <person name="Schulz-Vogt H."/>
            <person name="Richter M."/>
            <person name="Flood B."/>
            <person name="Bailey J."/>
            <person name="Amann R."/>
            <person name="Mussmann M."/>
        </authorList>
    </citation>
    <scope>NUCLEOTIDE SEQUENCE [LARGE SCALE GENOMIC DNA]</scope>
    <source>
        <strain evidence="2 3">THI036</strain>
    </source>
</reference>
<proteinExistence type="inferred from homology"/>
<gene>
    <name evidence="2" type="ORF">THIOM_003179</name>
</gene>
<comment type="similarity">
    <text evidence="1">Belongs to the phD/YefM antitoxin family.</text>
</comment>
<dbReference type="EMBL" id="LUTY01001895">
    <property type="protein sequence ID" value="OAD21070.1"/>
    <property type="molecule type" value="Genomic_DNA"/>
</dbReference>
<name>A0A176RZ75_9GAMM</name>
<comment type="caution">
    <text evidence="2">The sequence shown here is derived from an EMBL/GenBank/DDBJ whole genome shotgun (WGS) entry which is preliminary data.</text>
</comment>
<sequence>MLNISVTEFESHLNQILNRVEAGDEVTITR</sequence>
<dbReference type="SUPFAM" id="SSF143120">
    <property type="entry name" value="YefM-like"/>
    <property type="match status" value="1"/>
</dbReference>
<dbReference type="Gene3D" id="3.40.1620.10">
    <property type="entry name" value="YefM-like domain"/>
    <property type="match status" value="1"/>
</dbReference>
<accession>A0A176RZ75</accession>
<evidence type="ECO:0000313" key="2">
    <source>
        <dbReference type="EMBL" id="OAD21070.1"/>
    </source>
</evidence>
<evidence type="ECO:0000313" key="3">
    <source>
        <dbReference type="Proteomes" id="UP000076962"/>
    </source>
</evidence>